<proteinExistence type="predicted"/>
<protein>
    <submittedName>
        <fullName evidence="2">Uncharacterized protein</fullName>
    </submittedName>
</protein>
<feature type="transmembrane region" description="Helical" evidence="1">
    <location>
        <begin position="69"/>
        <end position="88"/>
    </location>
</feature>
<sequence>MNQPLNQEQLNQIIAEVQTLQLRQESELNQQQIKEILQDLNLPPELLDEALIQIRRKQALEVQQSRNKLIGFVVATSVIIGIGLTVFFHQQKSSLLANISAQQDKITLTSNNENLKNISRQANSELVYRVTLKNAPIGKKLNLSCNWIDPNGQVVKQNQYQTREIKTSVWDTVCRYSINPTASVGNWQVQMLLEGRKISEETFVVQ</sequence>
<organism evidence="2 3">
    <name type="scientific">Aphanizomenon flos-aquae LD13</name>
    <dbReference type="NCBI Taxonomy" id="1710894"/>
    <lineage>
        <taxon>Bacteria</taxon>
        <taxon>Bacillati</taxon>
        <taxon>Cyanobacteriota</taxon>
        <taxon>Cyanophyceae</taxon>
        <taxon>Nostocales</taxon>
        <taxon>Aphanizomenonaceae</taxon>
        <taxon>Aphanizomenon</taxon>
    </lineage>
</organism>
<dbReference type="PATRIC" id="fig|1710894.3.peg.928"/>
<keyword evidence="1" id="KW-0812">Transmembrane</keyword>
<dbReference type="STRING" id="1803587.GCA_001593825_01032"/>
<reference evidence="2 3" key="1">
    <citation type="submission" date="2015-09" db="EMBL/GenBank/DDBJ databases">
        <title>Whole genome shotgun sequence assembly of Aphanizomenon flos-aquae UKL13.</title>
        <authorList>
            <person name="Driscoll C."/>
        </authorList>
    </citation>
    <scope>NUCLEOTIDE SEQUENCE [LARGE SCALE GENOMIC DNA]</scope>
    <source>
        <strain evidence="2">MDT13</strain>
    </source>
</reference>
<dbReference type="EMBL" id="LJOY01000007">
    <property type="protein sequence ID" value="OBQ26751.1"/>
    <property type="molecule type" value="Genomic_DNA"/>
</dbReference>
<dbReference type="Proteomes" id="UP000092382">
    <property type="component" value="Unassembled WGS sequence"/>
</dbReference>
<name>A0A1B7W0F4_APHFL</name>
<evidence type="ECO:0000313" key="3">
    <source>
        <dbReference type="Proteomes" id="UP000092382"/>
    </source>
</evidence>
<keyword evidence="1" id="KW-0472">Membrane</keyword>
<evidence type="ECO:0000256" key="1">
    <source>
        <dbReference type="SAM" id="Phobius"/>
    </source>
</evidence>
<keyword evidence="1" id="KW-1133">Transmembrane helix</keyword>
<evidence type="ECO:0000313" key="2">
    <source>
        <dbReference type="EMBL" id="OBQ26751.1"/>
    </source>
</evidence>
<gene>
    <name evidence="2" type="ORF">AN481_03355</name>
</gene>
<dbReference type="AlphaFoldDB" id="A0A1B7W0F4"/>
<comment type="caution">
    <text evidence="2">The sequence shown here is derived from an EMBL/GenBank/DDBJ whole genome shotgun (WGS) entry which is preliminary data.</text>
</comment>
<accession>A0A1B7W0F4</accession>